<dbReference type="Proteomes" id="UP000002009">
    <property type="component" value="Chromosome 11"/>
</dbReference>
<evidence type="ECO:0000256" key="1">
    <source>
        <dbReference type="SAM" id="MobiDB-lite"/>
    </source>
</evidence>
<dbReference type="EMBL" id="CP001330">
    <property type="protein sequence ID" value="ACO66055.1"/>
    <property type="molecule type" value="Genomic_DNA"/>
</dbReference>
<dbReference type="GeneID" id="8247525"/>
<reference evidence="3 4" key="1">
    <citation type="journal article" date="2009" name="Science">
        <title>Green evolution and dynamic adaptations revealed by genomes of the marine picoeukaryotes Micromonas.</title>
        <authorList>
            <person name="Worden A.Z."/>
            <person name="Lee J.H."/>
            <person name="Mock T."/>
            <person name="Rouze P."/>
            <person name="Simmons M.P."/>
            <person name="Aerts A.L."/>
            <person name="Allen A.E."/>
            <person name="Cuvelier M.L."/>
            <person name="Derelle E."/>
            <person name="Everett M.V."/>
            <person name="Foulon E."/>
            <person name="Grimwood J."/>
            <person name="Gundlach H."/>
            <person name="Henrissat B."/>
            <person name="Napoli C."/>
            <person name="McDonald S.M."/>
            <person name="Parker M.S."/>
            <person name="Rombauts S."/>
            <person name="Salamov A."/>
            <person name="Von Dassow P."/>
            <person name="Badger J.H."/>
            <person name="Coutinho P.M."/>
            <person name="Demir E."/>
            <person name="Dubchak I."/>
            <person name="Gentemann C."/>
            <person name="Eikrem W."/>
            <person name="Gready J.E."/>
            <person name="John U."/>
            <person name="Lanier W."/>
            <person name="Lindquist E.A."/>
            <person name="Lucas S."/>
            <person name="Mayer K.F."/>
            <person name="Moreau H."/>
            <person name="Not F."/>
            <person name="Otillar R."/>
            <person name="Panaud O."/>
            <person name="Pangilinan J."/>
            <person name="Paulsen I."/>
            <person name="Piegu B."/>
            <person name="Poliakov A."/>
            <person name="Robbens S."/>
            <person name="Schmutz J."/>
            <person name="Toulza E."/>
            <person name="Wyss T."/>
            <person name="Zelensky A."/>
            <person name="Zhou K."/>
            <person name="Armbrust E.V."/>
            <person name="Bhattacharya D."/>
            <person name="Goodenough U.W."/>
            <person name="Van de Peer Y."/>
            <person name="Grigoriev I.V."/>
        </authorList>
    </citation>
    <scope>NUCLEOTIDE SEQUENCE [LARGE SCALE GENOMIC DNA]</scope>
    <source>
        <strain evidence="4">RCC299 / NOUM17</strain>
    </source>
</reference>
<dbReference type="PANTHER" id="PTHR31932">
    <property type="entry name" value="TUBULIN POLYGLUTAMYLASE COMPLEX SUBUNIT 1"/>
    <property type="match status" value="1"/>
</dbReference>
<evidence type="ECO:0000313" key="4">
    <source>
        <dbReference type="Proteomes" id="UP000002009"/>
    </source>
</evidence>
<organism evidence="3 4">
    <name type="scientific">Micromonas commoda (strain RCC299 / NOUM17 / CCMP2709)</name>
    <name type="common">Picoplanktonic green alga</name>
    <dbReference type="NCBI Taxonomy" id="296587"/>
    <lineage>
        <taxon>Eukaryota</taxon>
        <taxon>Viridiplantae</taxon>
        <taxon>Chlorophyta</taxon>
        <taxon>Mamiellophyceae</taxon>
        <taxon>Mamiellales</taxon>
        <taxon>Mamiellaceae</taxon>
        <taxon>Micromonas</taxon>
    </lineage>
</organism>
<sequence>MNANAAPPLGTRPPVDVASFDRSQLSVYLKDVVTLALENRPEDPIAFASDYLRRVLGGAGAVARAHQYLSLSPHTRRAFTDNALLAFEVLSGDEEGEKPVPGRKFNQLIDALLEDAPSAIAERVRDVLRTTDDAEVRWWEFQRAAKACFALRELLEELERLYERRGFTGAGPSRTPTEPERLRDDDDDDRRAILEPGCAFEVPPRRSHLPKAALTRVLYETLRLEREAIPYHWGPIGKQVRDMGQNAGAALGGVAGSVVGFEAFAGAVVRTATPRKASRAGDRDGAGAFNARDSS</sequence>
<feature type="region of interest" description="Disordered" evidence="1">
    <location>
        <begin position="272"/>
        <end position="295"/>
    </location>
</feature>
<dbReference type="AlphaFoldDB" id="C1EDG8"/>
<proteinExistence type="predicted"/>
<gene>
    <name evidence="3" type="ORF">MICPUN_62265</name>
</gene>
<keyword evidence="4" id="KW-1185">Reference proteome</keyword>
<evidence type="ECO:0000259" key="2">
    <source>
        <dbReference type="Pfam" id="PF24480"/>
    </source>
</evidence>
<dbReference type="PANTHER" id="PTHR31932:SF2">
    <property type="entry name" value="TUBULIN POLYGLUTAMYLASE COMPLEX SUBUNIT 1"/>
    <property type="match status" value="1"/>
</dbReference>
<evidence type="ECO:0000313" key="3">
    <source>
        <dbReference type="EMBL" id="ACO66055.1"/>
    </source>
</evidence>
<name>C1EDG8_MICCC</name>
<dbReference type="eggNOG" id="ENOG502S17Y">
    <property type="taxonomic scope" value="Eukaryota"/>
</dbReference>
<dbReference type="InterPro" id="IPR057632">
    <property type="entry name" value="TPGS1_C"/>
</dbReference>
<dbReference type="Pfam" id="PF24480">
    <property type="entry name" value="TPGS1_C"/>
    <property type="match status" value="1"/>
</dbReference>
<accession>C1EDG8</accession>
<dbReference type="InterPro" id="IPR039235">
    <property type="entry name" value="TPGS1"/>
</dbReference>
<dbReference type="OrthoDB" id="64214at2759"/>
<feature type="compositionally biased region" description="Low complexity" evidence="1">
    <location>
        <begin position="286"/>
        <end position="295"/>
    </location>
</feature>
<feature type="domain" description="Tubulin polyglutamylase complex subunit 1-like C-terminal" evidence="2">
    <location>
        <begin position="61"/>
        <end position="163"/>
    </location>
</feature>
<dbReference type="InParanoid" id="C1EDG8"/>
<dbReference type="GO" id="GO:0008017">
    <property type="term" value="F:microtubule binding"/>
    <property type="evidence" value="ECO:0007669"/>
    <property type="project" value="TreeGrafter"/>
</dbReference>
<feature type="region of interest" description="Disordered" evidence="1">
    <location>
        <begin position="167"/>
        <end position="188"/>
    </location>
</feature>
<feature type="compositionally biased region" description="Basic and acidic residues" evidence="1">
    <location>
        <begin position="177"/>
        <end position="188"/>
    </location>
</feature>
<protein>
    <recommendedName>
        <fullName evidence="2">Tubulin polyglutamylase complex subunit 1-like C-terminal domain-containing protein</fullName>
    </recommendedName>
</protein>
<dbReference type="RefSeq" id="XP_002504797.1">
    <property type="nucleotide sequence ID" value="XM_002504751.1"/>
</dbReference>
<dbReference type="KEGG" id="mis:MICPUN_62265"/>